<reference evidence="1 2" key="2">
    <citation type="journal article" date="2016" name="Genome Announc.">
        <title>Draft Genome Sequence of a Versatile Hydrocarbon-Degrading Bacterium, Rhodococcus pyridinivorans Strain KG-16, Collected from Oil Fields in India.</title>
        <authorList>
            <person name="Aggarwal R.K."/>
            <person name="Dawar C."/>
            <person name="Phanindranath R."/>
            <person name="Mutnuri L."/>
            <person name="Dayal A.M."/>
        </authorList>
    </citation>
    <scope>NUCLEOTIDE SEQUENCE [LARGE SCALE GENOMIC DNA]</scope>
    <source>
        <strain evidence="1 2">KG-16</strain>
    </source>
</reference>
<dbReference type="RefSeq" id="WP_060651045.1">
    <property type="nucleotide sequence ID" value="NZ_AZXY01000002.1"/>
</dbReference>
<dbReference type="EMBL" id="AZXY01000002">
    <property type="protein sequence ID" value="KSZ59685.1"/>
    <property type="molecule type" value="Genomic_DNA"/>
</dbReference>
<evidence type="ECO:0000313" key="1">
    <source>
        <dbReference type="EMBL" id="KSZ59685.1"/>
    </source>
</evidence>
<comment type="caution">
    <text evidence="1">The sequence shown here is derived from an EMBL/GenBank/DDBJ whole genome shotgun (WGS) entry which is preliminary data.</text>
</comment>
<protein>
    <submittedName>
        <fullName evidence="1">Uncharacterized protein</fullName>
    </submittedName>
</protein>
<evidence type="ECO:0000313" key="2">
    <source>
        <dbReference type="Proteomes" id="UP000053060"/>
    </source>
</evidence>
<gene>
    <name evidence="1" type="ORF">Z045_05830</name>
</gene>
<organism evidence="1 2">
    <name type="scientific">Rhodococcus pyridinivorans KG-16</name>
    <dbReference type="NCBI Taxonomy" id="1441730"/>
    <lineage>
        <taxon>Bacteria</taxon>
        <taxon>Bacillati</taxon>
        <taxon>Actinomycetota</taxon>
        <taxon>Actinomycetes</taxon>
        <taxon>Mycobacteriales</taxon>
        <taxon>Nocardiaceae</taxon>
        <taxon>Rhodococcus</taxon>
    </lineage>
</organism>
<reference evidence="2" key="1">
    <citation type="submission" date="2015-01" db="EMBL/GenBank/DDBJ databases">
        <title>Draft genome sequence of Rhodococcus pyridinivorans strain KG-16, a hydrocarbon-degrading bacterium.</title>
        <authorList>
            <person name="Aggarwal R.K."/>
            <person name="Dawar C."/>
        </authorList>
    </citation>
    <scope>NUCLEOTIDE SEQUENCE [LARGE SCALE GENOMIC DNA]</scope>
    <source>
        <strain evidence="2">KG-16</strain>
    </source>
</reference>
<dbReference type="AlphaFoldDB" id="A0A0V9UNY2"/>
<sequence>MKANSLVSKIQKMGGTASLISEKRTDYDGRPWTKHEVVGELKGYDIHMDDLEASFFTVRHESKRDHFDPGSDYNPGGFRFCYRLSDLEQFAQGVAA</sequence>
<accession>A0A0V9UNY2</accession>
<proteinExistence type="predicted"/>
<name>A0A0V9UNY2_9NOCA</name>
<dbReference type="Proteomes" id="UP000053060">
    <property type="component" value="Unassembled WGS sequence"/>
</dbReference>
<dbReference type="PATRIC" id="fig|1441730.3.peg.1227"/>